<evidence type="ECO:0000313" key="11">
    <source>
        <dbReference type="EMBL" id="CBY19182.1"/>
    </source>
</evidence>
<dbReference type="InterPro" id="IPR050517">
    <property type="entry name" value="DDR_Repair_Kinase"/>
</dbReference>
<evidence type="ECO:0000256" key="7">
    <source>
        <dbReference type="SAM" id="Coils"/>
    </source>
</evidence>
<dbReference type="GO" id="GO:0005737">
    <property type="term" value="C:cytoplasm"/>
    <property type="evidence" value="ECO:0007669"/>
    <property type="project" value="TreeGrafter"/>
</dbReference>
<accession>E4XDE4</accession>
<keyword evidence="6" id="KW-0866">Nonsense-mediated mRNA decay</keyword>
<feature type="coiled-coil region" evidence="7">
    <location>
        <begin position="2755"/>
        <end position="2782"/>
    </location>
</feature>
<dbReference type="PROSITE" id="PS50290">
    <property type="entry name" value="PI3_4_KINASE_3"/>
    <property type="match status" value="1"/>
</dbReference>
<dbReference type="PROSITE" id="PS00916">
    <property type="entry name" value="PI3_4_KINASE_2"/>
    <property type="match status" value="1"/>
</dbReference>
<evidence type="ECO:0000256" key="1">
    <source>
        <dbReference type="ARBA" id="ARBA00012513"/>
    </source>
</evidence>
<dbReference type="Pfam" id="PF15785">
    <property type="entry name" value="SMG1"/>
    <property type="match status" value="1"/>
</dbReference>
<dbReference type="SMART" id="SM00146">
    <property type="entry name" value="PI3Kc"/>
    <property type="match status" value="1"/>
</dbReference>
<dbReference type="InterPro" id="IPR036940">
    <property type="entry name" value="PI3/4_kinase_cat_sf"/>
</dbReference>
<dbReference type="Pfam" id="PF02260">
    <property type="entry name" value="FATC"/>
    <property type="match status" value="1"/>
</dbReference>
<dbReference type="OrthoDB" id="10065496at2759"/>
<evidence type="ECO:0000256" key="3">
    <source>
        <dbReference type="ARBA" id="ARBA00022741"/>
    </source>
</evidence>
<evidence type="ECO:0000259" key="9">
    <source>
        <dbReference type="PROSITE" id="PS50290"/>
    </source>
</evidence>
<dbReference type="SMART" id="SM01343">
    <property type="entry name" value="FATC"/>
    <property type="match status" value="1"/>
</dbReference>
<dbReference type="GO" id="GO:0005634">
    <property type="term" value="C:nucleus"/>
    <property type="evidence" value="ECO:0007669"/>
    <property type="project" value="TreeGrafter"/>
</dbReference>
<dbReference type="GO" id="GO:0005524">
    <property type="term" value="F:ATP binding"/>
    <property type="evidence" value="ECO:0007669"/>
    <property type="project" value="UniProtKB-KW"/>
</dbReference>
<protein>
    <recommendedName>
        <fullName evidence="1">non-specific serine/threonine protein kinase</fullName>
        <ecNumber evidence="1">2.7.11.1</ecNumber>
    </recommendedName>
</protein>
<keyword evidence="12" id="KW-1185">Reference proteome</keyword>
<dbReference type="Gene3D" id="3.30.1010.10">
    <property type="entry name" value="Phosphatidylinositol 3-kinase Catalytic Subunit, Chain A, domain 4"/>
    <property type="match status" value="1"/>
</dbReference>
<evidence type="ECO:0000256" key="4">
    <source>
        <dbReference type="ARBA" id="ARBA00022777"/>
    </source>
</evidence>
<sequence length="3131" mass="356263">MGQKDKPDDLERILRYAKKSSQADAHDRPKRYTALENLLHFLKSTDDDRAAERKRLLCDNWREIFENVLKIFFESSRSRVNGVVFTEYSAEVLVNLMKIIHDFDESLVLPLLTWLAEQFESESLLDSRFRENFFVFIDIFLTSSPREHFVANMKIVVEPLVKSLEEAESLQVLLCILGPMISLSKSFESVFLERFEDVSDIIIGWLVEPTEDFDTYMELCQSMLDLERFWRQNMHQTVQYFDDFLKDIREFTGDAKKGFEEFEANSQEWDVFTTPLGNTLKQLEFRLRTYKCLMRAIGLETFTKNSYFDDAFLIRQLNVIVNISNEFLTKKRFCALEALTKSVVELTCMLVSGSTSGWQQKQIPASVLEFTRKLIDAVPESSCIIAITLVLVLIQEAPCGLPEEFATTFINELSHWKNIEHPDTVAELLGVYQSALGCSVSQVIQQSAYYCVLGELQLTLNELLRYHGATKRIEIHAIKKYINIAVAKVEDVHDFASEQKALHSALFLVTALTEFASTKVNVLSVHEIEPSFFVLVEKELRPAMVELNYPALEFALVTALRSHCECHGHFINNFLGNTRLMNKDALQSLKKYYPRLMKFVSFLLTKKNGAFSVRDLAISWAKDIIRCVNKTELGRPEGKRGLTYVNEFEELTEATVEAAWQADRGQLLAIHRCLEYAIGAAPESVAKHVIRGVFWLSSHADHEISDSYNKLLLNIPASAMNNFSEKDFDVNSRNTVLYRAWIARRALMCRPQQFKNEQFSGVMDLLLNSKDDGLFEMLERGVWWSGRETKGNLAATNQHLNFWALWDAAAFCVENRLKTPLGSNIQTLNAIEKGIKGFERSLGMPTAKLPKKSDEHVKLLLTRPRLLIAYLGNLERLFFNAYEGCVSLPSASKSVRTFFINNKPICVKWLRGLRLSIMRVSLHCGLPADAWHHGQQLLSILVPAGKKVEIDRSNLERTLMMCAEAGIALKDESRLSGLFFWASRLDVEMNFIWLKGCALQSAGKFEPAISIYQNYLNAEAERRISNPDDDHVNTAEIFVRQQISESFLSISSWEKTQNWLESNSDYPQLGNLDYVKCMRSYDLDGIQGYDKQEVKGHCTDYLAKVPETTWRWPLMKQIADVQLVLAKVDRENKSLDMLEDVGRTMILAEGLQWPCQIKEDAIGILHGSSLARDAKGAQKNYQNFKIRAKLAECNKIPIICRLRHQSSASCLEEGRFERSRGNFNRASNLFNRAGLLVDKEIRGNRRSVDLDIIYKIERQECKRLASLGHYSEAIMRLGHKTSERLQRQAQQANGPHFSVIEDKEISKSLLNLVNWMEKDWEQVGPELEAMARGGDRNQLCNSLAFLVTAEQKITDRTLVKPSLLQEAQQEAVLGCFVNLASIKQPSYAKAHRALGSFCYKWGKRVIDGATKSGLVTLTPTENSIIEQSLRKVIWSSEEEFQSQFSQMRDLIGRTQLIEYPEDNSDNISILQQEEQVTVKLYNQFPWLYQYGSITATMLSIWRMVSDRLFELYSRAATALLAKHSGGLKTVLENGLRNSSVSSWLEIVPQLFSRLHHPEPYVRNAITELLERIAQQKPDEVVFAVVVALTKADHRRITLLWDELWLGSLTQHYSDIQRRLGRLAEEAKRLNSNASLTMDQKSKMMNELQQAQMKPVLTAFQHLAQITAAKPETPMEEKFQRRYGKLIQEALNRLQSNPAPMQPALSWAPFKQLHQELLARAGKRGQLVMKEISPKLAKLKDTYLPVPGRSGLTVTKFHGVLSILPTKTRPKKLHLRGGDGRTYTYLFKGLEDLHLDERIMQFLSVCNSLLPTGLSARNYSVTPLGSRSGLIGWVHGSNPFFVFYKKWQIRQQDKLNLSENVKVDRPVDVFNNKVFPALSAAELWCNSTCSADFLNTQTIFSKSLAVMSMLGYVIGLGDRHLDNILFDQETGEVVHIDYNICFEKGATLRVPERVPFRLTQNMEGALGVSGLQGPFKEACEETMKTLREGRDTLMTLLEAFVYDPLVDWTGAVDAGYAGAVYGGSAATNLPDKGEMDREIQRSLLATRLLEVRQPMIGIQEETNRHLAALIEKLEEYEIVNAKLSKEQETHKQIQTASRYLDQIPDDNLKTLGDRFKRFKIMQNKNHKLKELLHEKCVRLKHFQQASEQIGLNSAREIELLVDELLTPISNIPFAVNSAEVYMREIGQKQLSVQASELFNQLNTTLVRRHQITHRGVKMLAAYISVRALYPKSCSANHRINFWCDSFLKLKNEMSMESGSAIKKAHEKLLEAEDSSMNGIHKRLIKAKAHCLSLQIDEPREGLQAKLSEIHRRQAQQESVFADINIAKKAVEMATKELLADLPRVELTTLKCLVKVFTQNYLKSLTMEEHVATAGPKLASINSKSGDWFFEELKSLYFEQREIVTICARVFPTAVAPLNLQDIQLTSDVYTCLGKLYSEWRGYIVPEAVSLLQFNFKTPKKVEESTQLIDGIINLAYSQPLSKMISNLSSVLKNRQVDSTTEQYLETAAFLETTFTGLCDGVASDGSALPGLMLVKMCNDIFKDIIVATEKLVLSFYDLVIPERWTHPISPAKKLIRNETYDSRYLRKLLFLRQLEALSSFFSLVRGNALSFSSQSETNPKLLSEEELAKPIKVFIANFIQEVLLGMPSYAMGRVSCALIEVCGSDELSSGTIDAKDLTAAVVRSLSSEDDENEVITVTAVVMNYIRNWKMFDITRRLSERAQLIKSCLKRAILHKTSFQWLHEDVLCDQLDQANMRSRVIKDFQEILEELRNLEKAIVEILKNTEINEADLLKRLKWSSGTNPRVKPIEQAVLLAKEDRKTLLAENAEIAKRVERFIEGVYTFESLRLPGFESNKFDCDNLKLIETAIKIISDFKMCSNQVQPEELTLTELTPPVFDDKTPFVADKWRQNCRQELKIKSSNLNHSKSHSNNRIKQVKVSIKEFSGFLATLHNQRKKALREVVKLLQEIPASNPASAKAKSWLEAYADFAESVKDLANELSSQSESIILAERLITETNSLLDETTKINTTLFALAEQEHASSDKELPPQAPSQNPGLNFGQNLKAPQSKVEPAKNERNQTAILILKRIQQKLDGHDPDENQQKSLSDQVDHVISEARAIHNLALMYEGWTSWV</sequence>
<name>E4XDE4_OIKDI</name>
<keyword evidence="5" id="KW-0067">ATP-binding</keyword>
<dbReference type="PANTHER" id="PTHR11139:SF119">
    <property type="entry name" value="SERINE_THREONINE-PROTEIN KINASE SMG1"/>
    <property type="match status" value="1"/>
</dbReference>
<feature type="domain" description="FATC" evidence="10">
    <location>
        <begin position="3099"/>
        <end position="3131"/>
    </location>
</feature>
<dbReference type="PROSITE" id="PS51190">
    <property type="entry name" value="FATC"/>
    <property type="match status" value="1"/>
</dbReference>
<dbReference type="SMART" id="SM01345">
    <property type="entry name" value="Rapamycin_bind"/>
    <property type="match status" value="1"/>
</dbReference>
<dbReference type="GO" id="GO:0004674">
    <property type="term" value="F:protein serine/threonine kinase activity"/>
    <property type="evidence" value="ECO:0007669"/>
    <property type="project" value="UniProtKB-EC"/>
</dbReference>
<dbReference type="InterPro" id="IPR011009">
    <property type="entry name" value="Kinase-like_dom_sf"/>
</dbReference>
<keyword evidence="2" id="KW-0808">Transferase</keyword>
<organism evidence="11">
    <name type="scientific">Oikopleura dioica</name>
    <name type="common">Tunicate</name>
    <dbReference type="NCBI Taxonomy" id="34765"/>
    <lineage>
        <taxon>Eukaryota</taxon>
        <taxon>Metazoa</taxon>
        <taxon>Chordata</taxon>
        <taxon>Tunicata</taxon>
        <taxon>Appendicularia</taxon>
        <taxon>Copelata</taxon>
        <taxon>Oikopleuridae</taxon>
        <taxon>Oikopleura</taxon>
    </lineage>
</organism>
<evidence type="ECO:0000259" key="10">
    <source>
        <dbReference type="PROSITE" id="PS51190"/>
    </source>
</evidence>
<reference evidence="11" key="1">
    <citation type="journal article" date="2010" name="Science">
        <title>Plasticity of animal genome architecture unmasked by rapid evolution of a pelagic tunicate.</title>
        <authorList>
            <person name="Denoeud F."/>
            <person name="Henriet S."/>
            <person name="Mungpakdee S."/>
            <person name="Aury J.M."/>
            <person name="Da Silva C."/>
            <person name="Brinkmann H."/>
            <person name="Mikhaleva J."/>
            <person name="Olsen L.C."/>
            <person name="Jubin C."/>
            <person name="Canestro C."/>
            <person name="Bouquet J.M."/>
            <person name="Danks G."/>
            <person name="Poulain J."/>
            <person name="Campsteijn C."/>
            <person name="Adamski M."/>
            <person name="Cross I."/>
            <person name="Yadetie F."/>
            <person name="Muffato M."/>
            <person name="Louis A."/>
            <person name="Butcher S."/>
            <person name="Tsagkogeorga G."/>
            <person name="Konrad A."/>
            <person name="Singh S."/>
            <person name="Jensen M.F."/>
            <person name="Cong E.H."/>
            <person name="Eikeseth-Otteraa H."/>
            <person name="Noel B."/>
            <person name="Anthouard V."/>
            <person name="Porcel B.M."/>
            <person name="Kachouri-Lafond R."/>
            <person name="Nishino A."/>
            <person name="Ugolini M."/>
            <person name="Chourrout P."/>
            <person name="Nishida H."/>
            <person name="Aasland R."/>
            <person name="Huzurbazar S."/>
            <person name="Westhof E."/>
            <person name="Delsuc F."/>
            <person name="Lehrach H."/>
            <person name="Reinhardt R."/>
            <person name="Weissenbach J."/>
            <person name="Roy S.W."/>
            <person name="Artiguenave F."/>
            <person name="Postlethwait J.H."/>
            <person name="Manak J.R."/>
            <person name="Thompson E.M."/>
            <person name="Jaillon O."/>
            <person name="Du Pasquier L."/>
            <person name="Boudinot P."/>
            <person name="Liberles D.A."/>
            <person name="Volff J.N."/>
            <person name="Philippe H."/>
            <person name="Lenhard B."/>
            <person name="Roest Crollius H."/>
            <person name="Wincker P."/>
            <person name="Chourrout D."/>
        </authorList>
    </citation>
    <scope>NUCLEOTIDE SEQUENCE [LARGE SCALE GENOMIC DNA]</scope>
</reference>
<dbReference type="InterPro" id="IPR018936">
    <property type="entry name" value="PI3/4_kinase_CS"/>
</dbReference>
<keyword evidence="7" id="KW-0175">Coiled coil</keyword>
<feature type="compositionally biased region" description="Polar residues" evidence="8">
    <location>
        <begin position="3049"/>
        <end position="3063"/>
    </location>
</feature>
<dbReference type="EMBL" id="FN653039">
    <property type="protein sequence ID" value="CBY19182.1"/>
    <property type="molecule type" value="Genomic_DNA"/>
</dbReference>
<dbReference type="InterPro" id="IPR031559">
    <property type="entry name" value="SMG1"/>
</dbReference>
<dbReference type="Pfam" id="PF00454">
    <property type="entry name" value="PI3_PI4_kinase"/>
    <property type="match status" value="1"/>
</dbReference>
<dbReference type="InterPro" id="IPR003152">
    <property type="entry name" value="FATC_dom"/>
</dbReference>
<evidence type="ECO:0000256" key="2">
    <source>
        <dbReference type="ARBA" id="ARBA00022679"/>
    </source>
</evidence>
<dbReference type="InterPro" id="IPR016024">
    <property type="entry name" value="ARM-type_fold"/>
</dbReference>
<feature type="coiled-coil region" evidence="7">
    <location>
        <begin position="2058"/>
        <end position="2085"/>
    </location>
</feature>
<dbReference type="GO" id="GO:0031931">
    <property type="term" value="C:TORC1 complex"/>
    <property type="evidence" value="ECO:0007669"/>
    <property type="project" value="TreeGrafter"/>
</dbReference>
<dbReference type="EC" id="2.7.11.1" evidence="1"/>
<dbReference type="GO" id="GO:0031929">
    <property type="term" value="P:TOR signaling"/>
    <property type="evidence" value="ECO:0007669"/>
    <property type="project" value="TreeGrafter"/>
</dbReference>
<keyword evidence="4" id="KW-0418">Kinase</keyword>
<dbReference type="InParanoid" id="E4XDE4"/>
<proteinExistence type="predicted"/>
<dbReference type="GO" id="GO:0031932">
    <property type="term" value="C:TORC2 complex"/>
    <property type="evidence" value="ECO:0007669"/>
    <property type="project" value="TreeGrafter"/>
</dbReference>
<dbReference type="Proteomes" id="UP000001307">
    <property type="component" value="Unassembled WGS sequence"/>
</dbReference>
<evidence type="ECO:0000256" key="5">
    <source>
        <dbReference type="ARBA" id="ARBA00022840"/>
    </source>
</evidence>
<evidence type="ECO:0000313" key="12">
    <source>
        <dbReference type="Proteomes" id="UP000001307"/>
    </source>
</evidence>
<dbReference type="InterPro" id="IPR000403">
    <property type="entry name" value="PI3/4_kinase_cat_dom"/>
</dbReference>
<dbReference type="SUPFAM" id="SSF56112">
    <property type="entry name" value="Protein kinase-like (PK-like)"/>
    <property type="match status" value="1"/>
</dbReference>
<dbReference type="PANTHER" id="PTHR11139">
    <property type="entry name" value="ATAXIA TELANGIECTASIA MUTATED ATM -RELATED"/>
    <property type="match status" value="1"/>
</dbReference>
<dbReference type="GO" id="GO:0000184">
    <property type="term" value="P:nuclear-transcribed mRNA catabolic process, nonsense-mediated decay"/>
    <property type="evidence" value="ECO:0007669"/>
    <property type="project" value="UniProtKB-KW"/>
</dbReference>
<evidence type="ECO:0000256" key="6">
    <source>
        <dbReference type="ARBA" id="ARBA00023161"/>
    </source>
</evidence>
<feature type="region of interest" description="Disordered" evidence="8">
    <location>
        <begin position="3036"/>
        <end position="3074"/>
    </location>
</feature>
<dbReference type="GO" id="GO:0016242">
    <property type="term" value="P:negative regulation of macroautophagy"/>
    <property type="evidence" value="ECO:0007669"/>
    <property type="project" value="TreeGrafter"/>
</dbReference>
<keyword evidence="3" id="KW-0547">Nucleotide-binding</keyword>
<evidence type="ECO:0000256" key="8">
    <source>
        <dbReference type="SAM" id="MobiDB-lite"/>
    </source>
</evidence>
<dbReference type="SUPFAM" id="SSF48371">
    <property type="entry name" value="ARM repeat"/>
    <property type="match status" value="1"/>
</dbReference>
<dbReference type="Gene3D" id="1.10.1070.11">
    <property type="entry name" value="Phosphatidylinositol 3-/4-kinase, catalytic domain"/>
    <property type="match status" value="1"/>
</dbReference>
<gene>
    <name evidence="11" type="ORF">GSOID_T00008186001</name>
</gene>
<feature type="domain" description="PI3K/PI4K catalytic" evidence="9">
    <location>
        <begin position="1756"/>
        <end position="2051"/>
    </location>
</feature>